<dbReference type="RefSeq" id="WP_160785081.1">
    <property type="nucleotide sequence ID" value="NZ_CP086610.1"/>
</dbReference>
<organism evidence="2 3">
    <name type="scientific">Shinella zoogloeoides</name>
    <name type="common">Crabtreella saccharophila</name>
    <dbReference type="NCBI Taxonomy" id="352475"/>
    <lineage>
        <taxon>Bacteria</taxon>
        <taxon>Pseudomonadati</taxon>
        <taxon>Pseudomonadota</taxon>
        <taxon>Alphaproteobacteria</taxon>
        <taxon>Hyphomicrobiales</taxon>
        <taxon>Rhizobiaceae</taxon>
        <taxon>Shinella</taxon>
    </lineage>
</organism>
<dbReference type="InterPro" id="IPR021812">
    <property type="entry name" value="DUF3391"/>
</dbReference>
<dbReference type="SMART" id="SM00471">
    <property type="entry name" value="HDc"/>
    <property type="match status" value="1"/>
</dbReference>
<dbReference type="CDD" id="cd00077">
    <property type="entry name" value="HDc"/>
    <property type="match status" value="1"/>
</dbReference>
<dbReference type="PANTHER" id="PTHR43155">
    <property type="entry name" value="CYCLIC DI-GMP PHOSPHODIESTERASE PA4108-RELATED"/>
    <property type="match status" value="1"/>
</dbReference>
<protein>
    <submittedName>
        <fullName evidence="2">HD domain-containing protein</fullName>
    </submittedName>
</protein>
<dbReference type="PANTHER" id="PTHR43155:SF2">
    <property type="entry name" value="CYCLIC DI-GMP PHOSPHODIESTERASE PA4108"/>
    <property type="match status" value="1"/>
</dbReference>
<comment type="caution">
    <text evidence="2">The sequence shown here is derived from an EMBL/GenBank/DDBJ whole genome shotgun (WGS) entry which is preliminary data.</text>
</comment>
<dbReference type="OrthoDB" id="9802066at2"/>
<dbReference type="InterPro" id="IPR003607">
    <property type="entry name" value="HD/PDEase_dom"/>
</dbReference>
<feature type="domain" description="HD-GYP" evidence="1">
    <location>
        <begin position="128"/>
        <end position="320"/>
    </location>
</feature>
<proteinExistence type="predicted"/>
<dbReference type="SUPFAM" id="SSF109604">
    <property type="entry name" value="HD-domain/PDEase-like"/>
    <property type="match status" value="1"/>
</dbReference>
<reference evidence="2 3" key="1">
    <citation type="submission" date="2019-12" db="EMBL/GenBank/DDBJ databases">
        <title>Shinella granuli gen. nov., sp. nov., and proposal of the reclassification of Zoogloea ramigera ATCC 19623 as Shinella zoogloeoides sp. nov.</title>
        <authorList>
            <person name="Gao J."/>
        </authorList>
    </citation>
    <scope>NUCLEOTIDE SEQUENCE [LARGE SCALE GENOMIC DNA]</scope>
    <source>
        <strain evidence="2 3">DSM 287</strain>
    </source>
</reference>
<dbReference type="Gene3D" id="1.10.3210.10">
    <property type="entry name" value="Hypothetical protein af1432"/>
    <property type="match status" value="1"/>
</dbReference>
<dbReference type="PROSITE" id="PS51832">
    <property type="entry name" value="HD_GYP"/>
    <property type="match status" value="1"/>
</dbReference>
<evidence type="ECO:0000313" key="3">
    <source>
        <dbReference type="Proteomes" id="UP000440304"/>
    </source>
</evidence>
<dbReference type="InterPro" id="IPR037522">
    <property type="entry name" value="HD_GYP_dom"/>
</dbReference>
<dbReference type="EMBL" id="WUML01000003">
    <property type="protein sequence ID" value="MXN99670.1"/>
    <property type="molecule type" value="Genomic_DNA"/>
</dbReference>
<sequence length="320" mass="35104">MKKRVHLSNICVGMYIEELEDSSRNGFDKRRLLITSQAELRAILASNAMSAIIDTAKGKDVCEAADPSWELIRARFEAELESSFHAGEIRQARECIESTRPMIRQMLSSAHRDGSFDFDGAHGIVEAVMSDALESAGALIAMTKLKDRDEGTFLHCLAVSALMIAFGRSLGLGEEAIRDLGLGGLVHDIGKATVPHTILNKSGKLSPAEFALVRQHPARGAALLRGACDLPQTVLDVCLYHHEKLDGTGYPFGLREDAIPLAARIAAICDVYDAMVTIRPYKRGWSQAQTVEMMLTSRGHFDRDLLKRFVSQLVVKGSLQ</sequence>
<dbReference type="GO" id="GO:0008081">
    <property type="term" value="F:phosphoric diester hydrolase activity"/>
    <property type="evidence" value="ECO:0007669"/>
    <property type="project" value="UniProtKB-ARBA"/>
</dbReference>
<dbReference type="Pfam" id="PF13487">
    <property type="entry name" value="HD_5"/>
    <property type="match status" value="1"/>
</dbReference>
<accession>A0A6N8TAQ1</accession>
<name>A0A6N8TAQ1_SHIZO</name>
<dbReference type="NCBIfam" id="TIGR00277">
    <property type="entry name" value="HDIG"/>
    <property type="match status" value="1"/>
</dbReference>
<dbReference type="Proteomes" id="UP000440304">
    <property type="component" value="Unassembled WGS sequence"/>
</dbReference>
<dbReference type="InterPro" id="IPR006675">
    <property type="entry name" value="HDIG_dom"/>
</dbReference>
<evidence type="ECO:0000259" key="1">
    <source>
        <dbReference type="PROSITE" id="PS51832"/>
    </source>
</evidence>
<evidence type="ECO:0000313" key="2">
    <source>
        <dbReference type="EMBL" id="MXN99670.1"/>
    </source>
</evidence>
<dbReference type="Pfam" id="PF11871">
    <property type="entry name" value="DUF3391"/>
    <property type="match status" value="1"/>
</dbReference>
<dbReference type="AlphaFoldDB" id="A0A6N8TAQ1"/>
<gene>
    <name evidence="2" type="ORF">GR156_05115</name>
</gene>